<keyword evidence="2" id="KW-1185">Reference proteome</keyword>
<feature type="compositionally biased region" description="Basic residues" evidence="1">
    <location>
        <begin position="211"/>
        <end position="232"/>
    </location>
</feature>
<feature type="compositionally biased region" description="Polar residues" evidence="1">
    <location>
        <begin position="238"/>
        <end position="248"/>
    </location>
</feature>
<reference evidence="3" key="2">
    <citation type="submission" date="2020-10" db="UniProtKB">
        <authorList>
            <consortium name="WormBaseParasite"/>
        </authorList>
    </citation>
    <scope>IDENTIFICATION</scope>
</reference>
<feature type="region of interest" description="Disordered" evidence="1">
    <location>
        <begin position="207"/>
        <end position="358"/>
    </location>
</feature>
<name>A0A7E4VSB9_PANRE</name>
<dbReference type="InterPro" id="IPR017956">
    <property type="entry name" value="AT_hook_DNA-bd_motif"/>
</dbReference>
<organism evidence="2 3">
    <name type="scientific">Panagrellus redivivus</name>
    <name type="common">Microworm</name>
    <dbReference type="NCBI Taxonomy" id="6233"/>
    <lineage>
        <taxon>Eukaryota</taxon>
        <taxon>Metazoa</taxon>
        <taxon>Ecdysozoa</taxon>
        <taxon>Nematoda</taxon>
        <taxon>Chromadorea</taxon>
        <taxon>Rhabditida</taxon>
        <taxon>Tylenchina</taxon>
        <taxon>Panagrolaimomorpha</taxon>
        <taxon>Panagrolaimoidea</taxon>
        <taxon>Panagrolaimidae</taxon>
        <taxon>Panagrellus</taxon>
    </lineage>
</organism>
<evidence type="ECO:0000313" key="2">
    <source>
        <dbReference type="Proteomes" id="UP000492821"/>
    </source>
</evidence>
<sequence length="358" mass="41517">MELPRTIRFLRQKRGSPFPSSQYDIENMPPIYRDAFLNAEPPQYNDGNNNCKLDHEQSNFFWDTYKPLPGQPEPNYNIYKAGERVVFRQKPASMMTPPVPMRHRDPSTHHKQLHLPFIHSNYHLLPPATSGFVWSIKGATPWPELQPPPYIEPNPLIDFTIKQELEPFDQVVEPYPQVVEPYPQVVESVAEEIERLEQKPQIVVPFVEKPKRGRPRKNPLPKVPYKRGRPRKPPTEPPKQSDQPTNPVITEPKKRGRPRKHPISKPQPKFVMPNGETRKRGRPPKNGPKRSLPPKTPLPKEPRKPGRPRKYPLPTENQSHLDQGTSTQTTLPSPSTMEKTLFGTHSSHSEWEWDDYFC</sequence>
<dbReference type="WBParaSite" id="Pan_g24006.t1">
    <property type="protein sequence ID" value="Pan_g24006.t1"/>
    <property type="gene ID" value="Pan_g24006"/>
</dbReference>
<feature type="compositionally biased region" description="Polar residues" evidence="1">
    <location>
        <begin position="315"/>
        <end position="324"/>
    </location>
</feature>
<dbReference type="PRINTS" id="PR00929">
    <property type="entry name" value="ATHOOK"/>
</dbReference>
<evidence type="ECO:0000313" key="3">
    <source>
        <dbReference type="WBParaSite" id="Pan_g24006.t1"/>
    </source>
</evidence>
<accession>A0A7E4VSB9</accession>
<proteinExistence type="predicted"/>
<dbReference type="SMART" id="SM00384">
    <property type="entry name" value="AT_hook"/>
    <property type="match status" value="5"/>
</dbReference>
<feature type="compositionally biased region" description="Low complexity" evidence="1">
    <location>
        <begin position="325"/>
        <end position="336"/>
    </location>
</feature>
<evidence type="ECO:0000256" key="1">
    <source>
        <dbReference type="SAM" id="MobiDB-lite"/>
    </source>
</evidence>
<feature type="compositionally biased region" description="Basic residues" evidence="1">
    <location>
        <begin position="254"/>
        <end position="263"/>
    </location>
</feature>
<dbReference type="GO" id="GO:0003677">
    <property type="term" value="F:DNA binding"/>
    <property type="evidence" value="ECO:0007669"/>
    <property type="project" value="InterPro"/>
</dbReference>
<protein>
    <submittedName>
        <fullName evidence="3">Titin-like</fullName>
    </submittedName>
</protein>
<dbReference type="Proteomes" id="UP000492821">
    <property type="component" value="Unassembled WGS sequence"/>
</dbReference>
<reference evidence="2" key="1">
    <citation type="journal article" date="2013" name="Genetics">
        <title>The draft genome and transcriptome of Panagrellus redivivus are shaped by the harsh demands of a free-living lifestyle.</title>
        <authorList>
            <person name="Srinivasan J."/>
            <person name="Dillman A.R."/>
            <person name="Macchietto M.G."/>
            <person name="Heikkinen L."/>
            <person name="Lakso M."/>
            <person name="Fracchia K.M."/>
            <person name="Antoshechkin I."/>
            <person name="Mortazavi A."/>
            <person name="Wong G."/>
            <person name="Sternberg P.W."/>
        </authorList>
    </citation>
    <scope>NUCLEOTIDE SEQUENCE [LARGE SCALE GENOMIC DNA]</scope>
    <source>
        <strain evidence="2">MT8872</strain>
    </source>
</reference>
<dbReference type="AlphaFoldDB" id="A0A7E4VSB9"/>